<sequence>MEKFPEDFTAEALRNKLDGSTDKCLSKYREKIYNGFKCATTNYFEIHIDKDYSDYINHLMNRELRQVGLQGQINVRIEEYIVGGENDPEFQEFTERYLIIKPLKID</sequence>
<dbReference type="KEGG" id="vg:80518236"/>
<accession>A0A6N1P0W3</accession>
<dbReference type="GeneID" id="80518236"/>
<reference evidence="1" key="1">
    <citation type="submission" date="2017-01" db="EMBL/GenBank/DDBJ databases">
        <authorList>
            <person name="Assis F.L."/>
            <person name="Abrahao J.S."/>
            <person name="Silva L."/>
            <person name="Khalil J.B."/>
            <person name="Rodrigues R."/>
            <person name="Silva L.S."/>
            <person name="Arantes T."/>
            <person name="Boratto P."/>
            <person name="Andrade M."/>
            <person name="Kroon E.G."/>
            <person name="Ribeiro B."/>
            <person name="Bergier I."/>
            <person name="Seligmann H."/>
            <person name="Ghigo E."/>
            <person name="Colson P."/>
            <person name="Levasseur A."/>
            <person name="Raoult D."/>
            <person name="Scola B.L."/>
        </authorList>
    </citation>
    <scope>NUCLEOTIDE SEQUENCE</scope>
    <source>
        <strain evidence="1">Soda lake</strain>
    </source>
</reference>
<reference evidence="1" key="2">
    <citation type="journal article" date="2018" name="Nat. Commun.">
        <title>Tailed giant Tupanvirus possesses the most complete translational apparatus of the known virosphere.</title>
        <authorList>
            <person name="Abrahao J."/>
            <person name="Silva L."/>
            <person name="Silva L.S."/>
            <person name="Khalil J.Y.B."/>
            <person name="Rodrigues R."/>
            <person name="Arantes T."/>
            <person name="Assis F."/>
            <person name="Boratto P."/>
            <person name="Andrade M."/>
            <person name="Kroon E.G."/>
            <person name="Ribeiro B."/>
            <person name="Bergier I."/>
            <person name="Seligmann H."/>
            <person name="Ghigo E."/>
            <person name="Colson P."/>
            <person name="Levasseur A."/>
            <person name="Kroemer G."/>
            <person name="Raoult D."/>
            <person name="La Scola B."/>
        </authorList>
    </citation>
    <scope>NUCLEOTIDE SEQUENCE [LARGE SCALE GENOMIC DNA]</scope>
    <source>
        <strain evidence="1">Soda lake</strain>
    </source>
</reference>
<dbReference type="EMBL" id="KY523104">
    <property type="protein sequence ID" value="QKU34821.1"/>
    <property type="molecule type" value="Genomic_DNA"/>
</dbReference>
<proteinExistence type="predicted"/>
<evidence type="ECO:0000313" key="1">
    <source>
        <dbReference type="EMBL" id="QKU34821.1"/>
    </source>
</evidence>
<dbReference type="RefSeq" id="YP_010781472.1">
    <property type="nucleotide sequence ID" value="NC_075039.1"/>
</dbReference>
<protein>
    <submittedName>
        <fullName evidence="1">Putative orfan</fullName>
    </submittedName>
</protein>
<name>A0A6N1P0W3_9VIRU</name>
<organism evidence="1">
    <name type="scientific">Tupanvirus soda lake</name>
    <dbReference type="NCBI Taxonomy" id="2126985"/>
    <lineage>
        <taxon>Viruses</taxon>
        <taxon>Varidnaviria</taxon>
        <taxon>Bamfordvirae</taxon>
        <taxon>Nucleocytoviricota</taxon>
        <taxon>Megaviricetes</taxon>
        <taxon>Imitervirales</taxon>
        <taxon>Mimiviridae</taxon>
        <taxon>Megamimivirinae</taxon>
        <taxon>Tupanvirus</taxon>
        <taxon>Tupanvirus salinum</taxon>
    </lineage>
</organism>